<evidence type="ECO:0000313" key="8">
    <source>
        <dbReference type="EMBL" id="EAR96141.1"/>
    </source>
</evidence>
<dbReference type="RefSeq" id="XP_001016386.1">
    <property type="nucleotide sequence ID" value="XM_001016386.1"/>
</dbReference>
<keyword evidence="9" id="KW-1185">Reference proteome</keyword>
<dbReference type="STRING" id="312017.I7M7W6"/>
<dbReference type="AlphaFoldDB" id="I7M7W6"/>
<evidence type="ECO:0000256" key="6">
    <source>
        <dbReference type="SAM" id="MobiDB-lite"/>
    </source>
</evidence>
<dbReference type="InterPro" id="IPR001164">
    <property type="entry name" value="ArfGAP_dom"/>
</dbReference>
<dbReference type="InterPro" id="IPR038508">
    <property type="entry name" value="ArfGAP_dom_sf"/>
</dbReference>
<accession>I7M7W6</accession>
<evidence type="ECO:0000256" key="1">
    <source>
        <dbReference type="ARBA" id="ARBA00022468"/>
    </source>
</evidence>
<dbReference type="HOGENOM" id="CLU_1043766_0_0_1"/>
<dbReference type="SUPFAM" id="SSF47162">
    <property type="entry name" value="Apolipoprotein"/>
    <property type="match status" value="1"/>
</dbReference>
<organism evidence="8 9">
    <name type="scientific">Tetrahymena thermophila (strain SB210)</name>
    <dbReference type="NCBI Taxonomy" id="312017"/>
    <lineage>
        <taxon>Eukaryota</taxon>
        <taxon>Sar</taxon>
        <taxon>Alveolata</taxon>
        <taxon>Ciliophora</taxon>
        <taxon>Intramacronucleata</taxon>
        <taxon>Oligohymenophorea</taxon>
        <taxon>Hymenostomatida</taxon>
        <taxon>Tetrahymenina</taxon>
        <taxon>Tetrahymenidae</taxon>
        <taxon>Tetrahymena</taxon>
    </lineage>
</organism>
<dbReference type="SUPFAM" id="SSF57863">
    <property type="entry name" value="ArfGap/RecO-like zinc finger"/>
    <property type="match status" value="1"/>
</dbReference>
<sequence length="312" mass="35749">MNSFNSDNLLQELVNDIQNKQCFDCGAYENTQTSLNNGIFLCLKCSQLHRGFGIKISQIKSIETDEWNEYSLSFLKLGGNQQFKQFLDSYQFPPEVTIFQKYRSVAAVFYRKNLKHKVENVGETFNEEPPSPEEGIKILDLMQFQEIQPVLDPREILLQQDQDDMEKVKNFFVSAFSKAEEGVKNISKKIEETDFKKEIKELGTKVSEKSSQFSQSVQENVKIAAEKSKVAAEKTKVVANQTFSEISEKSKVTYEKAKEATSEGIDSLKKNLTSAWMFLKKKASKNEDGQQKSNNLNADDDKLTMDEKYEKQ</sequence>
<dbReference type="PANTHER" id="PTHR46395:SF1">
    <property type="entry name" value="ADP-RIBOSYLATION FACTOR GTPASE-ACTIVATING PROTEIN 1"/>
    <property type="match status" value="1"/>
</dbReference>
<keyword evidence="3 5" id="KW-0863">Zinc-finger</keyword>
<proteinExistence type="predicted"/>
<dbReference type="PROSITE" id="PS50115">
    <property type="entry name" value="ARFGAP"/>
    <property type="match status" value="1"/>
</dbReference>
<dbReference type="PRINTS" id="PR00405">
    <property type="entry name" value="REVINTRACTNG"/>
</dbReference>
<dbReference type="OMA" id="DISWKYR"/>
<reference evidence="9" key="1">
    <citation type="journal article" date="2006" name="PLoS Biol.">
        <title>Macronuclear genome sequence of the ciliate Tetrahymena thermophila, a model eukaryote.</title>
        <authorList>
            <person name="Eisen J.A."/>
            <person name="Coyne R.S."/>
            <person name="Wu M."/>
            <person name="Wu D."/>
            <person name="Thiagarajan M."/>
            <person name="Wortman J.R."/>
            <person name="Badger J.H."/>
            <person name="Ren Q."/>
            <person name="Amedeo P."/>
            <person name="Jones K.M."/>
            <person name="Tallon L.J."/>
            <person name="Delcher A.L."/>
            <person name="Salzberg S.L."/>
            <person name="Silva J.C."/>
            <person name="Haas B.J."/>
            <person name="Majoros W.H."/>
            <person name="Farzad M."/>
            <person name="Carlton J.M."/>
            <person name="Smith R.K. Jr."/>
            <person name="Garg J."/>
            <person name="Pearlman R.E."/>
            <person name="Karrer K.M."/>
            <person name="Sun L."/>
            <person name="Manning G."/>
            <person name="Elde N.C."/>
            <person name="Turkewitz A.P."/>
            <person name="Asai D.J."/>
            <person name="Wilkes D.E."/>
            <person name="Wang Y."/>
            <person name="Cai H."/>
            <person name="Collins K."/>
            <person name="Stewart B.A."/>
            <person name="Lee S.R."/>
            <person name="Wilamowska K."/>
            <person name="Weinberg Z."/>
            <person name="Ruzzo W.L."/>
            <person name="Wloga D."/>
            <person name="Gaertig J."/>
            <person name="Frankel J."/>
            <person name="Tsao C.-C."/>
            <person name="Gorovsky M.A."/>
            <person name="Keeling P.J."/>
            <person name="Waller R.F."/>
            <person name="Patron N.J."/>
            <person name="Cherry J.M."/>
            <person name="Stover N.A."/>
            <person name="Krieger C.J."/>
            <person name="del Toro C."/>
            <person name="Ryder H.F."/>
            <person name="Williamson S.C."/>
            <person name="Barbeau R.A."/>
            <person name="Hamilton E.P."/>
            <person name="Orias E."/>
        </authorList>
    </citation>
    <scope>NUCLEOTIDE SEQUENCE [LARGE SCALE GENOMIC DNA]</scope>
    <source>
        <strain evidence="9">SB210</strain>
    </source>
</reference>
<dbReference type="KEGG" id="tet:TTHERM_00129050"/>
<dbReference type="GO" id="GO:0008270">
    <property type="term" value="F:zinc ion binding"/>
    <property type="evidence" value="ECO:0007669"/>
    <property type="project" value="UniProtKB-KW"/>
</dbReference>
<dbReference type="InterPro" id="IPR037278">
    <property type="entry name" value="ARFGAP/RecO"/>
</dbReference>
<evidence type="ECO:0000313" key="9">
    <source>
        <dbReference type="Proteomes" id="UP000009168"/>
    </source>
</evidence>
<dbReference type="GeneID" id="7825681"/>
<gene>
    <name evidence="8" type="ORF">TTHERM_00129050</name>
</gene>
<feature type="domain" description="Arf-GAP" evidence="7">
    <location>
        <begin position="7"/>
        <end position="89"/>
    </location>
</feature>
<dbReference type="EMBL" id="GG662699">
    <property type="protein sequence ID" value="EAR96141.1"/>
    <property type="molecule type" value="Genomic_DNA"/>
</dbReference>
<keyword evidence="1" id="KW-0343">GTPase activation</keyword>
<evidence type="ECO:0000256" key="4">
    <source>
        <dbReference type="ARBA" id="ARBA00022833"/>
    </source>
</evidence>
<dbReference type="GO" id="GO:0000139">
    <property type="term" value="C:Golgi membrane"/>
    <property type="evidence" value="ECO:0007669"/>
    <property type="project" value="TreeGrafter"/>
</dbReference>
<feature type="region of interest" description="Disordered" evidence="6">
    <location>
        <begin position="283"/>
        <end position="312"/>
    </location>
</feature>
<evidence type="ECO:0000259" key="7">
    <source>
        <dbReference type="PROSITE" id="PS50115"/>
    </source>
</evidence>
<keyword evidence="2" id="KW-0479">Metal-binding</keyword>
<protein>
    <submittedName>
        <fullName evidence="8">ARF GTPase activator</fullName>
    </submittedName>
</protein>
<dbReference type="GO" id="GO:0030100">
    <property type="term" value="P:regulation of endocytosis"/>
    <property type="evidence" value="ECO:0007669"/>
    <property type="project" value="TreeGrafter"/>
</dbReference>
<keyword evidence="4" id="KW-0862">Zinc</keyword>
<dbReference type="Gene3D" id="1.10.220.150">
    <property type="entry name" value="Arf GTPase activating protein"/>
    <property type="match status" value="1"/>
</dbReference>
<evidence type="ECO:0000256" key="2">
    <source>
        <dbReference type="ARBA" id="ARBA00022723"/>
    </source>
</evidence>
<dbReference type="GO" id="GO:0005096">
    <property type="term" value="F:GTPase activator activity"/>
    <property type="evidence" value="ECO:0007669"/>
    <property type="project" value="UniProtKB-KW"/>
</dbReference>
<dbReference type="SMART" id="SM00105">
    <property type="entry name" value="ArfGap"/>
    <property type="match status" value="1"/>
</dbReference>
<feature type="compositionally biased region" description="Basic and acidic residues" evidence="6">
    <location>
        <begin position="299"/>
        <end position="312"/>
    </location>
</feature>
<dbReference type="OrthoDB" id="983479at2759"/>
<dbReference type="eggNOG" id="KOG0704">
    <property type="taxonomic scope" value="Eukaryota"/>
</dbReference>
<evidence type="ECO:0000256" key="3">
    <source>
        <dbReference type="ARBA" id="ARBA00022771"/>
    </source>
</evidence>
<dbReference type="Pfam" id="PF01412">
    <property type="entry name" value="ArfGap"/>
    <property type="match status" value="1"/>
</dbReference>
<dbReference type="PANTHER" id="PTHR46395">
    <property type="entry name" value="ADP-RIBOSYLATION FACTOR GTPASE-ACTIVATING PROTEIN 1"/>
    <property type="match status" value="1"/>
</dbReference>
<dbReference type="InParanoid" id="I7M7W6"/>
<evidence type="ECO:0000256" key="5">
    <source>
        <dbReference type="PROSITE-ProRule" id="PRU00288"/>
    </source>
</evidence>
<dbReference type="GO" id="GO:0032012">
    <property type="term" value="P:regulation of ARF protein signal transduction"/>
    <property type="evidence" value="ECO:0007669"/>
    <property type="project" value="TreeGrafter"/>
</dbReference>
<dbReference type="Proteomes" id="UP000009168">
    <property type="component" value="Unassembled WGS sequence"/>
</dbReference>
<name>I7M7W6_TETTS</name>